<dbReference type="EC" id="1.1.99.1" evidence="6"/>
<proteinExistence type="inferred from homology"/>
<evidence type="ECO:0000313" key="6">
    <source>
        <dbReference type="EMBL" id="RAR08696.1"/>
    </source>
</evidence>
<dbReference type="InterPro" id="IPR036188">
    <property type="entry name" value="FAD/NAD-bd_sf"/>
</dbReference>
<dbReference type="SUPFAM" id="SSF51905">
    <property type="entry name" value="FAD/NAD(P)-binding domain"/>
    <property type="match status" value="1"/>
</dbReference>
<dbReference type="EMBL" id="QGDH01000084">
    <property type="protein sequence ID" value="RAR08696.1"/>
    <property type="molecule type" value="Genomic_DNA"/>
</dbReference>
<evidence type="ECO:0000313" key="7">
    <source>
        <dbReference type="Proteomes" id="UP000249619"/>
    </source>
</evidence>
<evidence type="ECO:0000256" key="1">
    <source>
        <dbReference type="ARBA" id="ARBA00010790"/>
    </source>
</evidence>
<dbReference type="Proteomes" id="UP000249619">
    <property type="component" value="Unassembled WGS sequence"/>
</dbReference>
<feature type="active site" description="Proton acceptor" evidence="3">
    <location>
        <position position="471"/>
    </location>
</feature>
<dbReference type="AlphaFoldDB" id="A0A364N0E8"/>
<dbReference type="Gene3D" id="3.50.50.60">
    <property type="entry name" value="FAD/NAD(P)-binding domain"/>
    <property type="match status" value="1"/>
</dbReference>
<dbReference type="SUPFAM" id="SSF54373">
    <property type="entry name" value="FAD-linked reductases, C-terminal domain"/>
    <property type="match status" value="1"/>
</dbReference>
<dbReference type="GO" id="GO:0050660">
    <property type="term" value="F:flavin adenine dinucleotide binding"/>
    <property type="evidence" value="ECO:0007669"/>
    <property type="project" value="InterPro"/>
</dbReference>
<feature type="domain" description="Glucose-methanol-choline oxidoreductase N-terminal" evidence="4">
    <location>
        <begin position="128"/>
        <end position="239"/>
    </location>
</feature>
<dbReference type="Pfam" id="PF05199">
    <property type="entry name" value="GMC_oxred_C"/>
    <property type="match status" value="1"/>
</dbReference>
<evidence type="ECO:0000256" key="3">
    <source>
        <dbReference type="PIRSR" id="PIRSR000137-1"/>
    </source>
</evidence>
<evidence type="ECO:0000259" key="5">
    <source>
        <dbReference type="Pfam" id="PF05199"/>
    </source>
</evidence>
<dbReference type="PIRSF" id="PIRSF000137">
    <property type="entry name" value="Alcohol_oxidase"/>
    <property type="match status" value="1"/>
</dbReference>
<dbReference type="GO" id="GO:0044550">
    <property type="term" value="P:secondary metabolite biosynthetic process"/>
    <property type="evidence" value="ECO:0007669"/>
    <property type="project" value="TreeGrafter"/>
</dbReference>
<comment type="similarity">
    <text evidence="1">Belongs to the GMC oxidoreductase family.</text>
</comment>
<dbReference type="InterPro" id="IPR000172">
    <property type="entry name" value="GMC_OxRdtase_N"/>
</dbReference>
<evidence type="ECO:0000256" key="2">
    <source>
        <dbReference type="ARBA" id="ARBA00023180"/>
    </source>
</evidence>
<dbReference type="Gene3D" id="3.30.560.10">
    <property type="entry name" value="Glucose Oxidase, domain 3"/>
    <property type="match status" value="1"/>
</dbReference>
<keyword evidence="6" id="KW-0560">Oxidoreductase</keyword>
<name>A0A364N0E8_STELY</name>
<dbReference type="STRING" id="183478.A0A364N0E8"/>
<dbReference type="GO" id="GO:0008812">
    <property type="term" value="F:choline dehydrogenase activity"/>
    <property type="evidence" value="ECO:0007669"/>
    <property type="project" value="UniProtKB-EC"/>
</dbReference>
<sequence length="494" mass="52763">MTVAVVEAGSFYEISNGNYSQMATKGWYAAIANITGDPAYLWDNMFPFMKKSFTFTPPNPKFRAKNATVGYDLSAFNIPVGGPVQLSYPKYAQPISSFGAEGYSAAGFKEANGFLDGNLLGYGYWPFTLRPEDSTRSSTESAFLSQTATRTSLKIYQSCMARNILFDGDKRAVGVNVTVAGRRPFILHARKEVIVSSGFIHSPQLLMVSGIGPRAMLEQYNIPVISDLPGVGQNLHDTPAIGGVIHSTSVPGRSAWTRSASSFENAVQNYLNNGSGPLSSPASDFAAWDKFPANLTAGMSRSTRDFLKKLPSDWPNVEYVLQASERILSAEQTVSDTGVIGTILVSATSKGNITIQSADNTVAPLVYIGWLDSKEDQEMAVAAYRRAREIAAGITAFGEEIAPGANVTTDAQILEYIKTKGIGAIHHGAATCAVGRDASSGAVVDSKANVFGVKGLRVIDASSLPFSAPGHTQGVTYAHAEKLVQDVIDAAYDM</sequence>
<dbReference type="PANTHER" id="PTHR11552">
    <property type="entry name" value="GLUCOSE-METHANOL-CHOLINE GMC OXIDOREDUCTASE"/>
    <property type="match status" value="1"/>
</dbReference>
<protein>
    <submittedName>
        <fullName evidence="6">Gmc oxidoreductase</fullName>
        <ecNumber evidence="6">1.1.99.1</ecNumber>
    </submittedName>
</protein>
<dbReference type="InterPro" id="IPR007867">
    <property type="entry name" value="GMC_OxRtase_C"/>
</dbReference>
<gene>
    <name evidence="6" type="ORF">DDE83_005901</name>
</gene>
<dbReference type="Pfam" id="PF00732">
    <property type="entry name" value="GMC_oxred_N"/>
    <property type="match status" value="1"/>
</dbReference>
<keyword evidence="7" id="KW-1185">Reference proteome</keyword>
<accession>A0A364N0E8</accession>
<organism evidence="6 7">
    <name type="scientific">Stemphylium lycopersici</name>
    <name type="common">Tomato gray leaf spot disease fungus</name>
    <name type="synonym">Thyrospora lycopersici</name>
    <dbReference type="NCBI Taxonomy" id="183478"/>
    <lineage>
        <taxon>Eukaryota</taxon>
        <taxon>Fungi</taxon>
        <taxon>Dikarya</taxon>
        <taxon>Ascomycota</taxon>
        <taxon>Pezizomycotina</taxon>
        <taxon>Dothideomycetes</taxon>
        <taxon>Pleosporomycetidae</taxon>
        <taxon>Pleosporales</taxon>
        <taxon>Pleosporineae</taxon>
        <taxon>Pleosporaceae</taxon>
        <taxon>Stemphylium</taxon>
    </lineage>
</organism>
<dbReference type="InterPro" id="IPR012132">
    <property type="entry name" value="GMC_OxRdtase"/>
</dbReference>
<feature type="active site" description="Proton donor" evidence="3">
    <location>
        <position position="427"/>
    </location>
</feature>
<reference evidence="7" key="1">
    <citation type="submission" date="2018-05" db="EMBL/GenBank/DDBJ databases">
        <title>Draft genome sequence of Stemphylium lycopersici strain CIDEFI 213.</title>
        <authorList>
            <person name="Medina R."/>
            <person name="Franco M.E.E."/>
            <person name="Lucentini C.G."/>
            <person name="Saparrat M.C.N."/>
            <person name="Balatti P.A."/>
        </authorList>
    </citation>
    <scope>NUCLEOTIDE SEQUENCE [LARGE SCALE GENOMIC DNA]</scope>
    <source>
        <strain evidence="7">CIDEFI 213</strain>
    </source>
</reference>
<comment type="caution">
    <text evidence="6">The sequence shown here is derived from an EMBL/GenBank/DDBJ whole genome shotgun (WGS) entry which is preliminary data.</text>
</comment>
<dbReference type="PANTHER" id="PTHR11552:SF138">
    <property type="entry name" value="DEHYDROGENASE PKFF-RELATED"/>
    <property type="match status" value="1"/>
</dbReference>
<keyword evidence="2" id="KW-0325">Glycoprotein</keyword>
<evidence type="ECO:0000259" key="4">
    <source>
        <dbReference type="Pfam" id="PF00732"/>
    </source>
</evidence>
<feature type="domain" description="Glucose-methanol-choline oxidoreductase C-terminal" evidence="5">
    <location>
        <begin position="348"/>
        <end position="480"/>
    </location>
</feature>
<dbReference type="OrthoDB" id="269227at2759"/>